<feature type="chain" id="PRO_5029859765" description="Cilia-and flagella-associated protein 96" evidence="6">
    <location>
        <begin position="18"/>
        <end position="342"/>
    </location>
</feature>
<dbReference type="VEuPathDB" id="TriTrypDB:ECC02_006069"/>
<keyword evidence="6" id="KW-0732">Signal</keyword>
<name>A0A7J6Y2I6_TRYCR</name>
<dbReference type="PANTHER" id="PTHR31144:SF1">
    <property type="entry name" value="UPF0602 PROTEIN C4ORF47"/>
    <property type="match status" value="1"/>
</dbReference>
<gene>
    <name evidence="7" type="ORF">ECC02_006069</name>
</gene>
<evidence type="ECO:0000256" key="5">
    <source>
        <dbReference type="ARBA" id="ARBA00035693"/>
    </source>
</evidence>
<evidence type="ECO:0000256" key="2">
    <source>
        <dbReference type="ARBA" id="ARBA00022490"/>
    </source>
</evidence>
<comment type="caution">
    <text evidence="7">The sequence shown here is derived from an EMBL/GenBank/DDBJ whole genome shotgun (WGS) entry which is preliminary data.</text>
</comment>
<dbReference type="PANTHER" id="PTHR31144">
    <property type="entry name" value="UPF0602 PROTEIN C4ORF47"/>
    <property type="match status" value="1"/>
</dbReference>
<keyword evidence="3" id="KW-0206">Cytoskeleton</keyword>
<evidence type="ECO:0000256" key="6">
    <source>
        <dbReference type="SAM" id="SignalP"/>
    </source>
</evidence>
<comment type="similarity">
    <text evidence="4">Belongs to the CFAP96 family.</text>
</comment>
<dbReference type="EMBL" id="JABDHM010000044">
    <property type="protein sequence ID" value="KAF5220909.1"/>
    <property type="molecule type" value="Genomic_DNA"/>
</dbReference>
<comment type="subcellular location">
    <subcellularLocation>
        <location evidence="1">Cytoplasm</location>
        <location evidence="1">Cytoskeleton</location>
        <location evidence="1">Microtubule organizing center</location>
        <location evidence="1">Centrosome</location>
    </subcellularLocation>
</comment>
<dbReference type="GO" id="GO:0005881">
    <property type="term" value="C:cytoplasmic microtubule"/>
    <property type="evidence" value="ECO:0007669"/>
    <property type="project" value="TreeGrafter"/>
</dbReference>
<reference evidence="7 8" key="1">
    <citation type="journal article" date="2019" name="Genome Biol. Evol.">
        <title>Nanopore Sequencing Significantly Improves Genome Assembly of the Protozoan Parasite Trypanosoma cruzi.</title>
        <authorList>
            <person name="Diaz-Viraque F."/>
            <person name="Pita S."/>
            <person name="Greif G."/>
            <person name="de Souza R.C.M."/>
            <person name="Iraola G."/>
            <person name="Robello C."/>
        </authorList>
    </citation>
    <scope>NUCLEOTIDE SEQUENCE [LARGE SCALE GENOMIC DNA]</scope>
    <source>
        <strain evidence="7 8">Berenice</strain>
    </source>
</reference>
<dbReference type="Pfam" id="PF15239">
    <property type="entry name" value="CFAP96-like"/>
    <property type="match status" value="1"/>
</dbReference>
<evidence type="ECO:0000256" key="4">
    <source>
        <dbReference type="ARBA" id="ARBA00035656"/>
    </source>
</evidence>
<evidence type="ECO:0000313" key="8">
    <source>
        <dbReference type="Proteomes" id="UP000583944"/>
    </source>
</evidence>
<organism evidence="7 8">
    <name type="scientific">Trypanosoma cruzi</name>
    <dbReference type="NCBI Taxonomy" id="5693"/>
    <lineage>
        <taxon>Eukaryota</taxon>
        <taxon>Discoba</taxon>
        <taxon>Euglenozoa</taxon>
        <taxon>Kinetoplastea</taxon>
        <taxon>Metakinetoplastina</taxon>
        <taxon>Trypanosomatida</taxon>
        <taxon>Trypanosomatidae</taxon>
        <taxon>Trypanosoma</taxon>
        <taxon>Schizotrypanum</taxon>
    </lineage>
</organism>
<accession>A0A7J6Y2I6</accession>
<evidence type="ECO:0000256" key="3">
    <source>
        <dbReference type="ARBA" id="ARBA00023212"/>
    </source>
</evidence>
<dbReference type="VEuPathDB" id="TriTrypDB:BCY84_01316"/>
<sequence>MMMMICFFFFPFFPFFGQKEEHLLKKSQRGNCSDGEKSGGSAEMFSPSVYLSIGDEYDKPSAMPSIGVKSGGRSFVVPMKRSPHITDAVFQKPFISLAVGDEYVAVPPHGTFRQPLDEKKAGMTVLVPFKPPSRPHKSNGSGTYYGTFNEGNPPRHEAELPLIDTKKAGTPAAATTPEWPKRRIYTNPGKKGTYGYVGLTIGKAGEVQYIADPIAPYTMSTRSSSPRSQKPFKAAVKSGGCFDESPNGFTTVYSISRPLPPKKPPMPRPPLDVKPWKPAGALLREIIKPPEYQEDPYDLKEKRIREERQKEQSYKPWCPAGNDPYRHIFHYPVRFDPPPLNE</sequence>
<protein>
    <recommendedName>
        <fullName evidence="5">Cilia-and flagella-associated protein 96</fullName>
    </recommendedName>
</protein>
<dbReference type="Proteomes" id="UP000583944">
    <property type="component" value="Unassembled WGS sequence"/>
</dbReference>
<evidence type="ECO:0000313" key="7">
    <source>
        <dbReference type="EMBL" id="KAF5220909.1"/>
    </source>
</evidence>
<dbReference type="InterPro" id="IPR029358">
    <property type="entry name" value="CFAP96"/>
</dbReference>
<keyword evidence="2" id="KW-0963">Cytoplasm</keyword>
<evidence type="ECO:0000256" key="1">
    <source>
        <dbReference type="ARBA" id="ARBA00004300"/>
    </source>
</evidence>
<proteinExistence type="inferred from homology"/>
<dbReference type="GO" id="GO:0005813">
    <property type="term" value="C:centrosome"/>
    <property type="evidence" value="ECO:0007669"/>
    <property type="project" value="UniProtKB-SubCell"/>
</dbReference>
<dbReference type="AlphaFoldDB" id="A0A7J6Y2I6"/>
<feature type="signal peptide" evidence="6">
    <location>
        <begin position="1"/>
        <end position="17"/>
    </location>
</feature>